<name>A0AAN9YW50_9PEZI</name>
<sequence>MCTGACLLYGISRVVIGENKTYLGGEAYLRKRGVEVIVVDSAECRDLMEKFISEKPEVW</sequence>
<evidence type="ECO:0000313" key="2">
    <source>
        <dbReference type="Proteomes" id="UP001320420"/>
    </source>
</evidence>
<comment type="caution">
    <text evidence="1">The sequence shown here is derived from an EMBL/GenBank/DDBJ whole genome shotgun (WGS) entry which is preliminary data.</text>
</comment>
<dbReference type="InterPro" id="IPR016193">
    <property type="entry name" value="Cytidine_deaminase-like"/>
</dbReference>
<dbReference type="SUPFAM" id="SSF53927">
    <property type="entry name" value="Cytidine deaminase-like"/>
    <property type="match status" value="1"/>
</dbReference>
<dbReference type="EMBL" id="JAKJXP020000005">
    <property type="protein sequence ID" value="KAK7756842.1"/>
    <property type="molecule type" value="Genomic_DNA"/>
</dbReference>
<dbReference type="Gene3D" id="3.40.140.10">
    <property type="entry name" value="Cytidine Deaminase, domain 2"/>
    <property type="match status" value="1"/>
</dbReference>
<protein>
    <submittedName>
        <fullName evidence="1">Cytosine deaminase</fullName>
    </submittedName>
</protein>
<evidence type="ECO:0000313" key="1">
    <source>
        <dbReference type="EMBL" id="KAK7756842.1"/>
    </source>
</evidence>
<proteinExistence type="predicted"/>
<dbReference type="GO" id="GO:0006139">
    <property type="term" value="P:nucleobase-containing compound metabolic process"/>
    <property type="evidence" value="ECO:0007669"/>
    <property type="project" value="UniProtKB-ARBA"/>
</dbReference>
<keyword evidence="2" id="KW-1185">Reference proteome</keyword>
<dbReference type="Proteomes" id="UP001320420">
    <property type="component" value="Unassembled WGS sequence"/>
</dbReference>
<accession>A0AAN9YW50</accession>
<dbReference type="AlphaFoldDB" id="A0AAN9YW50"/>
<organism evidence="1 2">
    <name type="scientific">Diatrype stigma</name>
    <dbReference type="NCBI Taxonomy" id="117547"/>
    <lineage>
        <taxon>Eukaryota</taxon>
        <taxon>Fungi</taxon>
        <taxon>Dikarya</taxon>
        <taxon>Ascomycota</taxon>
        <taxon>Pezizomycotina</taxon>
        <taxon>Sordariomycetes</taxon>
        <taxon>Xylariomycetidae</taxon>
        <taxon>Xylariales</taxon>
        <taxon>Diatrypaceae</taxon>
        <taxon>Diatrype</taxon>
    </lineage>
</organism>
<gene>
    <name evidence="1" type="primary">FCY1</name>
    <name evidence="1" type="ORF">SLS62_001287</name>
</gene>
<dbReference type="GO" id="GO:0003824">
    <property type="term" value="F:catalytic activity"/>
    <property type="evidence" value="ECO:0007669"/>
    <property type="project" value="InterPro"/>
</dbReference>
<reference evidence="1 2" key="1">
    <citation type="submission" date="2024-02" db="EMBL/GenBank/DDBJ databases">
        <title>De novo assembly and annotation of 12 fungi associated with fruit tree decline syndrome in Ontario, Canada.</title>
        <authorList>
            <person name="Sulman M."/>
            <person name="Ellouze W."/>
            <person name="Ilyukhin E."/>
        </authorList>
    </citation>
    <scope>NUCLEOTIDE SEQUENCE [LARGE SCALE GENOMIC DNA]</scope>
    <source>
        <strain evidence="1 2">M11/M66-122</strain>
    </source>
</reference>